<name>A0ABR7QGF7_9FLAO</name>
<proteinExistence type="predicted"/>
<reference evidence="1 2" key="1">
    <citation type="submission" date="2020-07" db="EMBL/GenBank/DDBJ databases">
        <title>Description of Kordia aestuariivivens sp. nov., isolated from a tidal flat.</title>
        <authorList>
            <person name="Park S."/>
            <person name="Yoon J.-H."/>
        </authorList>
    </citation>
    <scope>NUCLEOTIDE SEQUENCE [LARGE SCALE GENOMIC DNA]</scope>
    <source>
        <strain evidence="1 2">YSTF-M3</strain>
    </source>
</reference>
<dbReference type="EMBL" id="JACGWS010000024">
    <property type="protein sequence ID" value="MBC8757657.1"/>
    <property type="molecule type" value="Genomic_DNA"/>
</dbReference>
<dbReference type="RefSeq" id="WP_187564699.1">
    <property type="nucleotide sequence ID" value="NZ_JACGWS010000024.1"/>
</dbReference>
<accession>A0ABR7QGF7</accession>
<dbReference type="Proteomes" id="UP000619238">
    <property type="component" value="Unassembled WGS sequence"/>
</dbReference>
<comment type="caution">
    <text evidence="1">The sequence shown here is derived from an EMBL/GenBank/DDBJ whole genome shotgun (WGS) entry which is preliminary data.</text>
</comment>
<organism evidence="1 2">
    <name type="scientific">Kordia aestuariivivens</name>
    <dbReference type="NCBI Taxonomy" id="2759037"/>
    <lineage>
        <taxon>Bacteria</taxon>
        <taxon>Pseudomonadati</taxon>
        <taxon>Bacteroidota</taxon>
        <taxon>Flavobacteriia</taxon>
        <taxon>Flavobacteriales</taxon>
        <taxon>Flavobacteriaceae</taxon>
        <taxon>Kordia</taxon>
    </lineage>
</organism>
<evidence type="ECO:0000313" key="2">
    <source>
        <dbReference type="Proteomes" id="UP000619238"/>
    </source>
</evidence>
<evidence type="ECO:0000313" key="1">
    <source>
        <dbReference type="EMBL" id="MBC8757657.1"/>
    </source>
</evidence>
<sequence>MLREGAEVPRKLAALLREGSEVHRKHVALLREGFGNYFIANSAINSSKVREILRIL</sequence>
<gene>
    <name evidence="1" type="ORF">H2O64_23515</name>
</gene>
<protein>
    <submittedName>
        <fullName evidence="1">Uncharacterized protein</fullName>
    </submittedName>
</protein>
<keyword evidence="2" id="KW-1185">Reference proteome</keyword>